<keyword evidence="1" id="KW-0175">Coiled coil</keyword>
<dbReference type="PANTHER" id="PTHR19321">
    <property type="entry name" value="PROTEIN REGULATOR OF CYTOKINESIS 1 PRC1-RELATED"/>
    <property type="match status" value="1"/>
</dbReference>
<dbReference type="GO" id="GO:0005819">
    <property type="term" value="C:spindle"/>
    <property type="evidence" value="ECO:0007669"/>
    <property type="project" value="TreeGrafter"/>
</dbReference>
<gene>
    <name evidence="3" type="ORF">FRACYDRAFT_261300</name>
</gene>
<evidence type="ECO:0000313" key="4">
    <source>
        <dbReference type="Proteomes" id="UP000095751"/>
    </source>
</evidence>
<name>A0A1E7FEK5_9STRA</name>
<feature type="region of interest" description="Disordered" evidence="2">
    <location>
        <begin position="611"/>
        <end position="671"/>
    </location>
</feature>
<protein>
    <submittedName>
        <fullName evidence="3">Uncharacterized protein</fullName>
    </submittedName>
</protein>
<evidence type="ECO:0000256" key="2">
    <source>
        <dbReference type="SAM" id="MobiDB-lite"/>
    </source>
</evidence>
<dbReference type="InterPro" id="IPR007145">
    <property type="entry name" value="MAP65_Ase1_PRC1"/>
</dbReference>
<dbReference type="OrthoDB" id="642895at2759"/>
<dbReference type="KEGG" id="fcy:FRACYDRAFT_261300"/>
<proteinExistence type="predicted"/>
<dbReference type="PANTHER" id="PTHR19321:SF41">
    <property type="entry name" value="FASCETTO-RELATED"/>
    <property type="match status" value="1"/>
</dbReference>
<accession>A0A1E7FEK5</accession>
<reference evidence="3 4" key="1">
    <citation type="submission" date="2016-09" db="EMBL/GenBank/DDBJ databases">
        <title>Extensive genetic diversity and differential bi-allelic expression allows diatom success in the polar Southern Ocean.</title>
        <authorList>
            <consortium name="DOE Joint Genome Institute"/>
            <person name="Mock T."/>
            <person name="Otillar R.P."/>
            <person name="Strauss J."/>
            <person name="Dupont C."/>
            <person name="Frickenhaus S."/>
            <person name="Maumus F."/>
            <person name="Mcmullan M."/>
            <person name="Sanges R."/>
            <person name="Schmutz J."/>
            <person name="Toseland A."/>
            <person name="Valas R."/>
            <person name="Veluchamy A."/>
            <person name="Ward B.J."/>
            <person name="Allen A."/>
            <person name="Barry K."/>
            <person name="Falciatore A."/>
            <person name="Ferrante M."/>
            <person name="Fortunato A.E."/>
            <person name="Gloeckner G."/>
            <person name="Gruber A."/>
            <person name="Hipkin R."/>
            <person name="Janech M."/>
            <person name="Kroth P."/>
            <person name="Leese F."/>
            <person name="Lindquist E."/>
            <person name="Lyon B.R."/>
            <person name="Martin J."/>
            <person name="Mayer C."/>
            <person name="Parker M."/>
            <person name="Quesneville H."/>
            <person name="Raymond J."/>
            <person name="Uhlig C."/>
            <person name="Valentin K.U."/>
            <person name="Worden A.Z."/>
            <person name="Armbrust E.V."/>
            <person name="Bowler C."/>
            <person name="Green B."/>
            <person name="Moulton V."/>
            <person name="Van Oosterhout C."/>
            <person name="Grigoriev I."/>
        </authorList>
    </citation>
    <scope>NUCLEOTIDE SEQUENCE [LARGE SCALE GENOMIC DNA]</scope>
    <source>
        <strain evidence="3 4">CCMP1102</strain>
    </source>
</reference>
<dbReference type="GO" id="GO:0008017">
    <property type="term" value="F:microtubule binding"/>
    <property type="evidence" value="ECO:0007669"/>
    <property type="project" value="InterPro"/>
</dbReference>
<feature type="compositionally biased region" description="Basic and acidic residues" evidence="2">
    <location>
        <begin position="644"/>
        <end position="655"/>
    </location>
</feature>
<sequence>MDTLQPVSLHPCCCPNFCPFAVPDGQDIEIFPDLFTLPVSLMRLTYLTVSFTDFKFLKEGPALYQGFLACKKIDHITTPGSVNTTLQHRSHISAFTQVEPVLTPGETPRGTSMGLVLLSPSRTITESLNNLASSTAQQLEQIWDEVGYTQQERASQLSDLLEKFRNECEKKISEEQGVAETFRQTIRDNKEEIKNISNALKHKVDPSLLRDNNGEITLNDELANLDFTLDGLRVDAEVARKHLRECQEYLIESHNALGRKLEDCWSEIETDLTAIKRNEFHEKVEEMKQEVTTRTAAVIQLLRDCQHLLNDIGINGQTNEGSSLDRRISGSLVRSKDSSFIMASKFETETCTGISANALKALTSRASELSSEKRRRKDLLQEMGEQIAMLWEQLRIPQEDQQAFTDSVKGLGMDTIEKGKEELKRLKSLKGQMLGKLINEARENIQELWKETNGTHEQRKSFEPFTVRDEDMYDDELLDQHEEYIKILSHRLEKMRPINKLIERREDILRERMEYEELQKDSDRLKQRGAAMAKQLMEEEKMARRIKKDLPKLTKVLYEKLKEWKDSNGEDFQYRGEIYIEAMFRQDEEWLEYKNSEIQLKLKKKQDHQTFEENRHLGKSIPATKTKLHPRPLGDSSRINNIKSTRERDIEDKKMLRTANTGSIRSRKYNA</sequence>
<evidence type="ECO:0000313" key="3">
    <source>
        <dbReference type="EMBL" id="OEU16564.1"/>
    </source>
</evidence>
<evidence type="ECO:0000256" key="1">
    <source>
        <dbReference type="SAM" id="Coils"/>
    </source>
</evidence>
<feature type="coiled-coil region" evidence="1">
    <location>
        <begin position="498"/>
        <end position="535"/>
    </location>
</feature>
<dbReference type="Gene3D" id="1.20.58.1520">
    <property type="match status" value="1"/>
</dbReference>
<dbReference type="Proteomes" id="UP000095751">
    <property type="component" value="Unassembled WGS sequence"/>
</dbReference>
<organism evidence="3 4">
    <name type="scientific">Fragilariopsis cylindrus CCMP1102</name>
    <dbReference type="NCBI Taxonomy" id="635003"/>
    <lineage>
        <taxon>Eukaryota</taxon>
        <taxon>Sar</taxon>
        <taxon>Stramenopiles</taxon>
        <taxon>Ochrophyta</taxon>
        <taxon>Bacillariophyta</taxon>
        <taxon>Bacillariophyceae</taxon>
        <taxon>Bacillariophycidae</taxon>
        <taxon>Bacillariales</taxon>
        <taxon>Bacillariaceae</taxon>
        <taxon>Fragilariopsis</taxon>
    </lineage>
</organism>
<dbReference type="GO" id="GO:0005737">
    <property type="term" value="C:cytoplasm"/>
    <property type="evidence" value="ECO:0007669"/>
    <property type="project" value="TreeGrafter"/>
</dbReference>
<dbReference type="GO" id="GO:0000226">
    <property type="term" value="P:microtubule cytoskeleton organization"/>
    <property type="evidence" value="ECO:0007669"/>
    <property type="project" value="InterPro"/>
</dbReference>
<dbReference type="InParanoid" id="A0A1E7FEK5"/>
<keyword evidence="4" id="KW-1185">Reference proteome</keyword>
<dbReference type="Pfam" id="PF03999">
    <property type="entry name" value="MAP65_ASE1"/>
    <property type="match status" value="1"/>
</dbReference>
<dbReference type="EMBL" id="KV784358">
    <property type="protein sequence ID" value="OEU16564.1"/>
    <property type="molecule type" value="Genomic_DNA"/>
</dbReference>
<dbReference type="AlphaFoldDB" id="A0A1E7FEK5"/>